<dbReference type="EMBL" id="CAFBLM010000108">
    <property type="protein sequence ID" value="CAB4881383.1"/>
    <property type="molecule type" value="Genomic_DNA"/>
</dbReference>
<feature type="transmembrane region" description="Helical" evidence="12">
    <location>
        <begin position="260"/>
        <end position="281"/>
    </location>
</feature>
<evidence type="ECO:0000256" key="7">
    <source>
        <dbReference type="ARBA" id="ARBA00023004"/>
    </source>
</evidence>
<dbReference type="GO" id="GO:0016491">
    <property type="term" value="F:oxidoreductase activity"/>
    <property type="evidence" value="ECO:0007669"/>
    <property type="project" value="UniProtKB-KW"/>
</dbReference>
<keyword evidence="5 12" id="KW-1133">Transmembrane helix</keyword>
<keyword evidence="8" id="KW-0350">Heme biosynthesis</keyword>
<comment type="pathway">
    <text evidence="11">Porphyrin-containing compound metabolism.</text>
</comment>
<gene>
    <name evidence="13" type="ORF">UFOPK3401_01473</name>
</gene>
<evidence type="ECO:0000313" key="13">
    <source>
        <dbReference type="EMBL" id="CAB4881383.1"/>
    </source>
</evidence>
<keyword evidence="7" id="KW-0408">Iron</keyword>
<protein>
    <submittedName>
        <fullName evidence="13">Unannotated protein</fullName>
    </submittedName>
</protein>
<evidence type="ECO:0000256" key="11">
    <source>
        <dbReference type="ARBA" id="ARBA00023444"/>
    </source>
</evidence>
<evidence type="ECO:0000256" key="1">
    <source>
        <dbReference type="ARBA" id="ARBA00004141"/>
    </source>
</evidence>
<dbReference type="GO" id="GO:0006784">
    <property type="term" value="P:heme A biosynthetic process"/>
    <property type="evidence" value="ECO:0007669"/>
    <property type="project" value="InterPro"/>
</dbReference>
<feature type="transmembrane region" description="Helical" evidence="12">
    <location>
        <begin position="143"/>
        <end position="163"/>
    </location>
</feature>
<reference evidence="13" key="1">
    <citation type="submission" date="2020-05" db="EMBL/GenBank/DDBJ databases">
        <authorList>
            <person name="Chiriac C."/>
            <person name="Salcher M."/>
            <person name="Ghai R."/>
            <person name="Kavagutti S V."/>
        </authorList>
    </citation>
    <scope>NUCLEOTIDE SEQUENCE</scope>
</reference>
<evidence type="ECO:0000256" key="3">
    <source>
        <dbReference type="ARBA" id="ARBA00022692"/>
    </source>
</evidence>
<keyword evidence="2" id="KW-1003">Cell membrane</keyword>
<feature type="transmembrane region" description="Helical" evidence="12">
    <location>
        <begin position="184"/>
        <end position="205"/>
    </location>
</feature>
<keyword evidence="10" id="KW-1015">Disulfide bond</keyword>
<evidence type="ECO:0000256" key="4">
    <source>
        <dbReference type="ARBA" id="ARBA00022723"/>
    </source>
</evidence>
<organism evidence="13">
    <name type="scientific">freshwater metagenome</name>
    <dbReference type="NCBI Taxonomy" id="449393"/>
    <lineage>
        <taxon>unclassified sequences</taxon>
        <taxon>metagenomes</taxon>
        <taxon>ecological metagenomes</taxon>
    </lineage>
</organism>
<keyword evidence="9 12" id="KW-0472">Membrane</keyword>
<keyword evidence="6" id="KW-0560">Oxidoreductase</keyword>
<feature type="transmembrane region" description="Helical" evidence="12">
    <location>
        <begin position="30"/>
        <end position="50"/>
    </location>
</feature>
<feature type="transmembrane region" description="Helical" evidence="12">
    <location>
        <begin position="287"/>
        <end position="307"/>
    </location>
</feature>
<accession>A0A6J7EPG2</accession>
<feature type="transmembrane region" description="Helical" evidence="12">
    <location>
        <begin position="225"/>
        <end position="248"/>
    </location>
</feature>
<comment type="subcellular location">
    <subcellularLocation>
        <location evidence="1">Membrane</location>
        <topology evidence="1">Multi-pass membrane protein</topology>
    </subcellularLocation>
</comment>
<dbReference type="PANTHER" id="PTHR35457:SF1">
    <property type="entry name" value="HEME A SYNTHASE"/>
    <property type="match status" value="1"/>
</dbReference>
<feature type="transmembrane region" description="Helical" evidence="12">
    <location>
        <begin position="114"/>
        <end position="137"/>
    </location>
</feature>
<dbReference type="PANTHER" id="PTHR35457">
    <property type="entry name" value="HEME A SYNTHASE"/>
    <property type="match status" value="1"/>
</dbReference>
<name>A0A6J7EPG2_9ZZZZ</name>
<sequence length="327" mass="34737">MGLAPPPNYHADVNKLSPQSTAVSTLTRRLFALNVVAQCAIVVTGALVRLTGSGLGCPTWPDCAEGSLIPVQRQAEGFHKYIEFGNRLLTFVLAVVIIASIIAAIRHKPRRTPLVILSASLLLGVVAQAVLGGITVLTGLNPYSVAAHFLVSIVMIALATTLYERGRERGDAKPTILVQPLLANVARLLVVVGLLVVVIGTVVTGSGPHSGDAASLVRFGLEPRAISWLHADVVIAFLGLTFALLIGLTVTSAPRRAIRAVQVLLVLIVLQGALGFTQYFLGVPELLVALHVAGACAIWWATLRIWFAMRTRLVAADLLSVEEHRST</sequence>
<evidence type="ECO:0000256" key="2">
    <source>
        <dbReference type="ARBA" id="ARBA00022475"/>
    </source>
</evidence>
<proteinExistence type="predicted"/>
<evidence type="ECO:0000256" key="12">
    <source>
        <dbReference type="SAM" id="Phobius"/>
    </source>
</evidence>
<feature type="transmembrane region" description="Helical" evidence="12">
    <location>
        <begin position="88"/>
        <end position="105"/>
    </location>
</feature>
<dbReference type="AlphaFoldDB" id="A0A6J7EPG2"/>
<dbReference type="Pfam" id="PF02628">
    <property type="entry name" value="COX15-CtaA"/>
    <property type="match status" value="1"/>
</dbReference>
<evidence type="ECO:0000256" key="6">
    <source>
        <dbReference type="ARBA" id="ARBA00023002"/>
    </source>
</evidence>
<evidence type="ECO:0000256" key="8">
    <source>
        <dbReference type="ARBA" id="ARBA00023133"/>
    </source>
</evidence>
<evidence type="ECO:0000256" key="9">
    <source>
        <dbReference type="ARBA" id="ARBA00023136"/>
    </source>
</evidence>
<keyword evidence="4" id="KW-0479">Metal-binding</keyword>
<dbReference type="GO" id="GO:0046872">
    <property type="term" value="F:metal ion binding"/>
    <property type="evidence" value="ECO:0007669"/>
    <property type="project" value="UniProtKB-KW"/>
</dbReference>
<evidence type="ECO:0000256" key="10">
    <source>
        <dbReference type="ARBA" id="ARBA00023157"/>
    </source>
</evidence>
<dbReference type="InterPro" id="IPR003780">
    <property type="entry name" value="COX15/CtaA_fam"/>
</dbReference>
<keyword evidence="3 12" id="KW-0812">Transmembrane</keyword>
<dbReference type="GO" id="GO:0016020">
    <property type="term" value="C:membrane"/>
    <property type="evidence" value="ECO:0007669"/>
    <property type="project" value="UniProtKB-SubCell"/>
</dbReference>
<dbReference type="InterPro" id="IPR050450">
    <property type="entry name" value="COX15/CtaA_HemeA_synthase"/>
</dbReference>
<evidence type="ECO:0000256" key="5">
    <source>
        <dbReference type="ARBA" id="ARBA00022989"/>
    </source>
</evidence>